<evidence type="ECO:0000313" key="4">
    <source>
        <dbReference type="EMBL" id="PWK88323.1"/>
    </source>
</evidence>
<gene>
    <name evidence="4" type="ORF">C8D88_103519</name>
</gene>
<feature type="compositionally biased region" description="Basic and acidic residues" evidence="3">
    <location>
        <begin position="77"/>
        <end position="104"/>
    </location>
</feature>
<evidence type="ECO:0000256" key="3">
    <source>
        <dbReference type="SAM" id="MobiDB-lite"/>
    </source>
</evidence>
<evidence type="ECO:0000256" key="2">
    <source>
        <dbReference type="ARBA" id="ARBA00022679"/>
    </source>
</evidence>
<comment type="similarity">
    <text evidence="1">Belongs to the 3-oxoacid CoA-transferase subunit A family.</text>
</comment>
<dbReference type="InterPro" id="IPR004165">
    <property type="entry name" value="CoA_trans_fam_I"/>
</dbReference>
<dbReference type="Gene3D" id="3.40.1080.10">
    <property type="entry name" value="Glutaconate Coenzyme A-transferase"/>
    <property type="match status" value="2"/>
</dbReference>
<reference evidence="4 5" key="1">
    <citation type="submission" date="2018-05" db="EMBL/GenBank/DDBJ databases">
        <title>Genomic Encyclopedia of Type Strains, Phase IV (KMG-IV): sequencing the most valuable type-strain genomes for metagenomic binning, comparative biology and taxonomic classification.</title>
        <authorList>
            <person name="Goeker M."/>
        </authorList>
    </citation>
    <scope>NUCLEOTIDE SEQUENCE [LARGE SCALE GENOMIC DNA]</scope>
    <source>
        <strain evidence="4 5">DSM 45480</strain>
    </source>
</reference>
<dbReference type="PANTHER" id="PTHR13707:SF60">
    <property type="entry name" value="ACETATE COA-TRANSFERASE SUBUNIT ALPHA"/>
    <property type="match status" value="1"/>
</dbReference>
<evidence type="ECO:0000313" key="5">
    <source>
        <dbReference type="Proteomes" id="UP000246005"/>
    </source>
</evidence>
<dbReference type="PANTHER" id="PTHR13707">
    <property type="entry name" value="KETOACID-COENZYME A TRANSFERASE"/>
    <property type="match status" value="1"/>
</dbReference>
<accession>A0A316I5Q4</accession>
<feature type="region of interest" description="Disordered" evidence="3">
    <location>
        <begin position="65"/>
        <end position="121"/>
    </location>
</feature>
<dbReference type="InterPro" id="IPR004163">
    <property type="entry name" value="CoA_transf_BS"/>
</dbReference>
<dbReference type="AlphaFoldDB" id="A0A316I5Q4"/>
<dbReference type="RefSeq" id="WP_233439469.1">
    <property type="nucleotide sequence ID" value="NZ_QGHB01000003.1"/>
</dbReference>
<keyword evidence="2 4" id="KW-0808">Transferase</keyword>
<name>A0A316I5Q4_9PSEU</name>
<dbReference type="InterPro" id="IPR037171">
    <property type="entry name" value="NagB/RpiA_transferase-like"/>
</dbReference>
<sequence>MNAREAVAGTADGETVLIGGFGPAGEPVQLIEALLDSGAEGLTVELDLVPQGNLAERIRAGGAAIGAGAGEGAPGRPVREPRPDHGRRDDHRRAGRGVRGDRPRTRCHAGHLRQSDRPHRTCGKPKLLEECTYPLTGLRCASRVYADLATFLITENGVVVRDLHGIEFTDLQSLLDVPLTKELS</sequence>
<dbReference type="GO" id="GO:0008410">
    <property type="term" value="F:CoA-transferase activity"/>
    <property type="evidence" value="ECO:0007669"/>
    <property type="project" value="InterPro"/>
</dbReference>
<comment type="caution">
    <text evidence="4">The sequence shown here is derived from an EMBL/GenBank/DDBJ whole genome shotgun (WGS) entry which is preliminary data.</text>
</comment>
<protein>
    <submittedName>
        <fullName evidence="4">Coenzyme A transferase</fullName>
    </submittedName>
</protein>
<dbReference type="SUPFAM" id="SSF100950">
    <property type="entry name" value="NagB/RpiA/CoA transferase-like"/>
    <property type="match status" value="1"/>
</dbReference>
<dbReference type="Proteomes" id="UP000246005">
    <property type="component" value="Unassembled WGS sequence"/>
</dbReference>
<dbReference type="EMBL" id="QGHB01000003">
    <property type="protein sequence ID" value="PWK88323.1"/>
    <property type="molecule type" value="Genomic_DNA"/>
</dbReference>
<proteinExistence type="inferred from homology"/>
<evidence type="ECO:0000256" key="1">
    <source>
        <dbReference type="ARBA" id="ARBA00005612"/>
    </source>
</evidence>
<organism evidence="4 5">
    <name type="scientific">Lentzea atacamensis</name>
    <dbReference type="NCBI Taxonomy" id="531938"/>
    <lineage>
        <taxon>Bacteria</taxon>
        <taxon>Bacillati</taxon>
        <taxon>Actinomycetota</taxon>
        <taxon>Actinomycetes</taxon>
        <taxon>Pseudonocardiales</taxon>
        <taxon>Pseudonocardiaceae</taxon>
        <taxon>Lentzea</taxon>
    </lineage>
</organism>
<dbReference type="PROSITE" id="PS01273">
    <property type="entry name" value="COA_TRANSF_1"/>
    <property type="match status" value="1"/>
</dbReference>
<dbReference type="Pfam" id="PF01144">
    <property type="entry name" value="CoA_trans"/>
    <property type="match status" value="1"/>
</dbReference>